<protein>
    <submittedName>
        <fullName evidence="3">DUF1906 domain-containing protein</fullName>
    </submittedName>
</protein>
<organism evidence="3 4">
    <name type="scientific">Actinomyces lilanjuaniae</name>
    <dbReference type="NCBI Taxonomy" id="2321394"/>
    <lineage>
        <taxon>Bacteria</taxon>
        <taxon>Bacillati</taxon>
        <taxon>Actinomycetota</taxon>
        <taxon>Actinomycetes</taxon>
        <taxon>Actinomycetales</taxon>
        <taxon>Actinomycetaceae</taxon>
        <taxon>Actinomyces</taxon>
    </lineage>
</organism>
<dbReference type="CDD" id="cd06418">
    <property type="entry name" value="GH25_BacA-like"/>
    <property type="match status" value="1"/>
</dbReference>
<evidence type="ECO:0000313" key="4">
    <source>
        <dbReference type="Proteomes" id="UP000273001"/>
    </source>
</evidence>
<evidence type="ECO:0000313" key="3">
    <source>
        <dbReference type="EMBL" id="AYD89085.1"/>
    </source>
</evidence>
<name>A0ABM6Z1Q6_9ACTO</name>
<dbReference type="InterPro" id="IPR017853">
    <property type="entry name" value="GH"/>
</dbReference>
<dbReference type="RefSeq" id="WP_120203407.1">
    <property type="nucleotide sequence ID" value="NZ_CP032514.1"/>
</dbReference>
<dbReference type="Gene3D" id="3.20.20.80">
    <property type="entry name" value="Glycosidases"/>
    <property type="match status" value="1"/>
</dbReference>
<reference evidence="3 4" key="1">
    <citation type="submission" date="2018-09" db="EMBL/GenBank/DDBJ databases">
        <authorList>
            <person name="Li J."/>
        </authorList>
    </citation>
    <scope>NUCLEOTIDE SEQUENCE [LARGE SCALE GENOMIC DNA]</scope>
    <source>
        <strain evidence="3 4">2129</strain>
    </source>
</reference>
<dbReference type="InterPro" id="IPR015020">
    <property type="entry name" value="Rv2525c-like_Glyco_Hydro-like"/>
</dbReference>
<accession>A0ABM6Z1Q6</accession>
<sequence>MREDLGLGGGSYVDVKLMASLLSMDAYDVLEDYGGVPQVRQVQQWLNGTYAGRRDFALVPCDGVHSRQVQTALLMALQFEMGMADGEANGNFGEGTRSGLRGSAQVRSGSTDGATRFVRLFHAAMILNGYDVSLASSFGAGTEAVVRVFQSFMEIPETGAGDYTTWCSLLVSSGDTSVATKGFDTSAQLLGGRAQGAADRGYTHAGRYTVGSGKFITGPELDALRSAGLRLVPIHQRWNNDVSHMTYEEGRTQGQEALERGRVLGLPADSIIYFTVDFDPVGDAVVGPVMDFFRGVNEVMGEVDSYRFRVGVYATRNVCRLVMAQDYAVAAYVLGMSTGFSGNMGFPMPQGWHYNQIVEVSEDLGGRATPVDHVVVSRRAEAVDLAGVVSPPLEVDGAATETGFHVLFEWFVRAEVVCELALTQARTPDLTDLRRYLPMVGSFVLGWLRKPDYWYAAASGMWMVYTPDTDDDAGLAAARILCEGRLTSVMGSRPAVTTDVAHWAAAAMGYVTWPGSSDPTTYGLGDLGGWMLDLYQLFGQWQDDDNGEDQETWMRARLAVEGVDSGFGVADLVADADAWLTVVGLAEPSPARTSDTLRTQLAMSQQERLRAFYSGRFDSSPQNVVSMFSAMVDGIDAGGVNFPLTGDRLRGGAGAETVPTAEQARICGELFAQALERLTA</sequence>
<dbReference type="Proteomes" id="UP000273001">
    <property type="component" value="Chromosome"/>
</dbReference>
<dbReference type="SUPFAM" id="SSF51445">
    <property type="entry name" value="(Trans)glycosidases"/>
    <property type="match status" value="1"/>
</dbReference>
<keyword evidence="4" id="KW-1185">Reference proteome</keyword>
<feature type="region of interest" description="Disordered" evidence="1">
    <location>
        <begin position="90"/>
        <end position="109"/>
    </location>
</feature>
<evidence type="ECO:0000256" key="1">
    <source>
        <dbReference type="SAM" id="MobiDB-lite"/>
    </source>
</evidence>
<feature type="domain" description="Rv2525c-like glycoside hydrolase-like" evidence="2">
    <location>
        <begin position="199"/>
        <end position="358"/>
    </location>
</feature>
<proteinExistence type="predicted"/>
<evidence type="ECO:0000259" key="2">
    <source>
        <dbReference type="Pfam" id="PF08924"/>
    </source>
</evidence>
<dbReference type="Pfam" id="PF08924">
    <property type="entry name" value="Rv2525c_GlyHyd-like"/>
    <property type="match status" value="1"/>
</dbReference>
<gene>
    <name evidence="3" type="ORF">D5R93_01685</name>
</gene>
<dbReference type="InterPro" id="IPR036365">
    <property type="entry name" value="PGBD-like_sf"/>
</dbReference>
<dbReference type="SUPFAM" id="SSF47090">
    <property type="entry name" value="PGBD-like"/>
    <property type="match status" value="1"/>
</dbReference>
<dbReference type="EMBL" id="CP032514">
    <property type="protein sequence ID" value="AYD89085.1"/>
    <property type="molecule type" value="Genomic_DNA"/>
</dbReference>